<reference evidence="1" key="1">
    <citation type="journal article" date="2015" name="Nature">
        <title>Complex archaea that bridge the gap between prokaryotes and eukaryotes.</title>
        <authorList>
            <person name="Spang A."/>
            <person name="Saw J.H."/>
            <person name="Jorgensen S.L."/>
            <person name="Zaremba-Niedzwiedzka K."/>
            <person name="Martijn J."/>
            <person name="Lind A.E."/>
            <person name="van Eijk R."/>
            <person name="Schleper C."/>
            <person name="Guy L."/>
            <person name="Ettema T.J."/>
        </authorList>
    </citation>
    <scope>NUCLEOTIDE SEQUENCE</scope>
</reference>
<dbReference type="AlphaFoldDB" id="A0A0F8YEJ2"/>
<protein>
    <submittedName>
        <fullName evidence="1">Uncharacterized protein</fullName>
    </submittedName>
</protein>
<dbReference type="EMBL" id="LAZR01066956">
    <property type="protein sequence ID" value="KKK52564.1"/>
    <property type="molecule type" value="Genomic_DNA"/>
</dbReference>
<proteinExistence type="predicted"/>
<name>A0A0F8YEJ2_9ZZZZ</name>
<sequence length="311" mass="36021">MIQHGSNTTFRVMPIKGLPADEALRVLRLNSLGSLYYFIKVALRRKRLTEYLHLPICLALEKRFLKDVWELPRDHFKSTICSEGRPMWLALPMTARDEDDFCKLGYPDEFIKWMRLVHNPDIRLLLVSENLTNAAKLGKRITWHFESNAMYRTLFPESLPDSSCVWSAYSLHVKRTLLGGGHGEGTFDFLGAGGALQSRHYMGVTQDDLVGRKAIESQTVMEKVIDYHKLLVGAFETEDKDHEEDELIVGNRWSYHDLNSYLQENETWFRFHNHSALGGCCKFHPPDTPIFPSEFSFNKLMKIKKRLGSYY</sequence>
<organism evidence="1">
    <name type="scientific">marine sediment metagenome</name>
    <dbReference type="NCBI Taxonomy" id="412755"/>
    <lineage>
        <taxon>unclassified sequences</taxon>
        <taxon>metagenomes</taxon>
        <taxon>ecological metagenomes</taxon>
    </lineage>
</organism>
<accession>A0A0F8YEJ2</accession>
<gene>
    <name evidence="1" type="ORF">LCGC14_3103640</name>
</gene>
<feature type="non-terminal residue" evidence="1">
    <location>
        <position position="311"/>
    </location>
</feature>
<evidence type="ECO:0000313" key="1">
    <source>
        <dbReference type="EMBL" id="KKK52564.1"/>
    </source>
</evidence>
<comment type="caution">
    <text evidence="1">The sequence shown here is derived from an EMBL/GenBank/DDBJ whole genome shotgun (WGS) entry which is preliminary data.</text>
</comment>